<reference evidence="1" key="1">
    <citation type="journal article" date="2013" name="PLoS ONE">
        <title>Direct detection of alternative open reading frames translation products in human significantly expands the proteome.</title>
        <authorList>
            <person name="Vanderperre B."/>
            <person name="Lucier J.-F."/>
            <person name="Motard J."/>
            <person name="Tremblay G."/>
            <person name="Vanderperre S."/>
            <person name="Wisztorski M."/>
            <person name="Salzet M."/>
            <person name="Boisvert F.-M."/>
            <person name="Roucou X."/>
        </authorList>
    </citation>
    <scope>NUCLEOTIDE SEQUENCE</scope>
</reference>
<evidence type="ECO:0000313" key="1">
    <source>
        <dbReference type="EMBL" id="CCQ43844.1"/>
    </source>
</evidence>
<accession>L8E9L7</accession>
<sequence>MKMSQMNNLISLSIKKTFLRTCATELQYLISTQSKKLSRNILEMSFCLFMTKTSNMDLTFILLQLKRAKKTI</sequence>
<dbReference type="AlphaFoldDB" id="L8E9L7"/>
<protein>
    <submittedName>
        <fullName evidence="1">Alternative protein WDR63</fullName>
    </submittedName>
</protein>
<name>L8E9L7_HUMAN</name>
<proteinExistence type="predicted"/>
<organism evidence="1">
    <name type="scientific">Homo sapiens</name>
    <name type="common">Human</name>
    <dbReference type="NCBI Taxonomy" id="9606"/>
    <lineage>
        <taxon>Eukaryota</taxon>
        <taxon>Metazoa</taxon>
        <taxon>Chordata</taxon>
        <taxon>Craniata</taxon>
        <taxon>Vertebrata</taxon>
        <taxon>Euteleostomi</taxon>
        <taxon>Mammalia</taxon>
        <taxon>Eutheria</taxon>
        <taxon>Euarchontoglires</taxon>
        <taxon>Primates</taxon>
        <taxon>Haplorrhini</taxon>
        <taxon>Catarrhini</taxon>
        <taxon>Hominidae</taxon>
        <taxon>Homo</taxon>
    </lineage>
</organism>
<gene>
    <name evidence="1" type="primary">WDR63</name>
</gene>
<dbReference type="PeptideAtlas" id="L8E9L7"/>
<dbReference type="EMBL" id="HF584347">
    <property type="protein sequence ID" value="CCQ43844.1"/>
    <property type="molecule type" value="Genomic_DNA"/>
</dbReference>